<feature type="chain" id="PRO_5032674359" evidence="1">
    <location>
        <begin position="20"/>
        <end position="248"/>
    </location>
</feature>
<dbReference type="PROSITE" id="PS51257">
    <property type="entry name" value="PROKAR_LIPOPROTEIN"/>
    <property type="match status" value="1"/>
</dbReference>
<dbReference type="SUPFAM" id="SSF56529">
    <property type="entry name" value="FAH"/>
    <property type="match status" value="1"/>
</dbReference>
<name>A0A840XQM9_9PROT</name>
<sequence length="248" mass="24661">MRRAAAALALAALAAPAAAACPEMPAVARFALDLLERREPAPFPGLGPADARCAQERLVAMLAQPWGDVSGHALAADVAPPLRGALFFANLRESSGATLAARYGARPALAPGLLLRLGPDGGVEAASPYLALLDLAATPGEGVAARVAGNLGLRLGVVGASAPLPAPGALPRAMLQAGGGAMAAGLGFTAPPAALLAGLARDLAAEGRPLRPGEHVALLGPPVPVPPRPGETWRLDVEGLGAVSVAFR</sequence>
<feature type="signal peptide" evidence="1">
    <location>
        <begin position="1"/>
        <end position="19"/>
    </location>
</feature>
<dbReference type="Proteomes" id="UP000562254">
    <property type="component" value="Unassembled WGS sequence"/>
</dbReference>
<keyword evidence="3" id="KW-1185">Reference proteome</keyword>
<reference evidence="2 3" key="1">
    <citation type="submission" date="2020-08" db="EMBL/GenBank/DDBJ databases">
        <title>Genomic Encyclopedia of Type Strains, Phase IV (KMG-IV): sequencing the most valuable type-strain genomes for metagenomic binning, comparative biology and taxonomic classification.</title>
        <authorList>
            <person name="Goeker M."/>
        </authorList>
    </citation>
    <scope>NUCLEOTIDE SEQUENCE [LARGE SCALE GENOMIC DNA]</scope>
    <source>
        <strain evidence="2 3">DSM 25895</strain>
    </source>
</reference>
<keyword evidence="1" id="KW-0732">Signal</keyword>
<dbReference type="AlphaFoldDB" id="A0A840XQM9"/>
<proteinExistence type="predicted"/>
<protein>
    <submittedName>
        <fullName evidence="2">2-keto-4-pentenoate hydratase</fullName>
    </submittedName>
</protein>
<organism evidence="2 3">
    <name type="scientific">Neoroseomonas alkaliterrae</name>
    <dbReference type="NCBI Taxonomy" id="1452450"/>
    <lineage>
        <taxon>Bacteria</taxon>
        <taxon>Pseudomonadati</taxon>
        <taxon>Pseudomonadota</taxon>
        <taxon>Alphaproteobacteria</taxon>
        <taxon>Acetobacterales</taxon>
        <taxon>Acetobacteraceae</taxon>
        <taxon>Neoroseomonas</taxon>
    </lineage>
</organism>
<dbReference type="GO" id="GO:0003824">
    <property type="term" value="F:catalytic activity"/>
    <property type="evidence" value="ECO:0007669"/>
    <property type="project" value="InterPro"/>
</dbReference>
<gene>
    <name evidence="2" type="ORF">FHS88_003015</name>
</gene>
<evidence type="ECO:0000256" key="1">
    <source>
        <dbReference type="SAM" id="SignalP"/>
    </source>
</evidence>
<evidence type="ECO:0000313" key="2">
    <source>
        <dbReference type="EMBL" id="MBB5690875.1"/>
    </source>
</evidence>
<dbReference type="Gene3D" id="3.90.850.10">
    <property type="entry name" value="Fumarylacetoacetase-like, C-terminal domain"/>
    <property type="match status" value="1"/>
</dbReference>
<dbReference type="EMBL" id="JACIJE010000008">
    <property type="protein sequence ID" value="MBB5690875.1"/>
    <property type="molecule type" value="Genomic_DNA"/>
</dbReference>
<dbReference type="InterPro" id="IPR036663">
    <property type="entry name" value="Fumarylacetoacetase_C_sf"/>
</dbReference>
<dbReference type="RefSeq" id="WP_184486219.1">
    <property type="nucleotide sequence ID" value="NZ_JACIJE010000008.1"/>
</dbReference>
<comment type="caution">
    <text evidence="2">The sequence shown here is derived from an EMBL/GenBank/DDBJ whole genome shotgun (WGS) entry which is preliminary data.</text>
</comment>
<evidence type="ECO:0000313" key="3">
    <source>
        <dbReference type="Proteomes" id="UP000562254"/>
    </source>
</evidence>
<accession>A0A840XQM9</accession>